<reference evidence="1 2" key="1">
    <citation type="submission" date="2016-08" db="EMBL/GenBank/DDBJ databases">
        <title>Campylobacter species from sea mammals.</title>
        <authorList>
            <person name="Gilbert M.J."/>
            <person name="Byrne B.A."/>
            <person name="Zomer A.L."/>
            <person name="Wagenaar J.A."/>
        </authorList>
    </citation>
    <scope>NUCLEOTIDE SEQUENCE [LARGE SCALE GENOMIC DNA]</scope>
    <source>
        <strain evidence="1 2">1105248</strain>
    </source>
</reference>
<evidence type="ECO:0000313" key="1">
    <source>
        <dbReference type="EMBL" id="OPA77380.1"/>
    </source>
</evidence>
<dbReference type="AlphaFoldDB" id="A0AAX0L9P2"/>
<name>A0AAX0L9P2_9BACT</name>
<proteinExistence type="predicted"/>
<evidence type="ECO:0000313" key="2">
    <source>
        <dbReference type="Proteomes" id="UP000189728"/>
    </source>
</evidence>
<organism evidence="1 2">
    <name type="scientific">Campylobacter pinnipediorum subsp. pinnipediorum</name>
    <dbReference type="NCBI Taxonomy" id="1660067"/>
    <lineage>
        <taxon>Bacteria</taxon>
        <taxon>Pseudomonadati</taxon>
        <taxon>Campylobacterota</taxon>
        <taxon>Epsilonproteobacteria</taxon>
        <taxon>Campylobacterales</taxon>
        <taxon>Campylobacteraceae</taxon>
        <taxon>Campylobacter</taxon>
    </lineage>
</organism>
<gene>
    <name evidence="1" type="ORF">BFG04_04410</name>
</gene>
<sequence length="90" mass="10290">MDWKFEYIQHKIDANAIREIAKLGDDELKLLLASLICEITSGIKYIPNKKAKVELAKMLIRKNTDKEKVFSLTGISKATYFKLKKGEMNG</sequence>
<dbReference type="Proteomes" id="UP000189728">
    <property type="component" value="Unassembled WGS sequence"/>
</dbReference>
<dbReference type="EMBL" id="MCRK01000036">
    <property type="protein sequence ID" value="OPA77380.1"/>
    <property type="molecule type" value="Genomic_DNA"/>
</dbReference>
<protein>
    <submittedName>
        <fullName evidence="1">Uncharacterized protein</fullName>
    </submittedName>
</protein>
<accession>A0AAX0L9P2</accession>
<comment type="caution">
    <text evidence="1">The sequence shown here is derived from an EMBL/GenBank/DDBJ whole genome shotgun (WGS) entry which is preliminary data.</text>
</comment>